<evidence type="ECO:0000313" key="3">
    <source>
        <dbReference type="EMBL" id="ANO52745.1"/>
    </source>
</evidence>
<dbReference type="Proteomes" id="UP000092695">
    <property type="component" value="Chromosome"/>
</dbReference>
<dbReference type="EMBL" id="CP016268">
    <property type="protein sequence ID" value="ANO52745.1"/>
    <property type="molecule type" value="Genomic_DNA"/>
</dbReference>
<protein>
    <recommendedName>
        <fullName evidence="2">DUF5916 domain-containing protein</fullName>
    </recommendedName>
</protein>
<dbReference type="AlphaFoldDB" id="A0A193LJM8"/>
<feature type="signal peptide" evidence="1">
    <location>
        <begin position="1"/>
        <end position="23"/>
    </location>
</feature>
<dbReference type="KEGG" id="woc:BA177_17490"/>
<proteinExistence type="predicted"/>
<dbReference type="OrthoDB" id="9786766at2"/>
<reference evidence="3 4" key="1">
    <citation type="submission" date="2016-06" db="EMBL/GenBank/DDBJ databases">
        <title>Complete genome sequence of a deep-branching marine Gamma Proteobacterium Woeseia oceani type strain XK5.</title>
        <authorList>
            <person name="Mu D."/>
            <person name="Du Z."/>
        </authorList>
    </citation>
    <scope>NUCLEOTIDE SEQUENCE [LARGE SCALE GENOMIC DNA]</scope>
    <source>
        <strain evidence="3 4">XK5</strain>
    </source>
</reference>
<accession>A0A193LJM8</accession>
<dbReference type="RefSeq" id="WP_068618369.1">
    <property type="nucleotide sequence ID" value="NZ_CP016268.1"/>
</dbReference>
<gene>
    <name evidence="3" type="ORF">BA177_17490</name>
</gene>
<name>A0A193LJM8_9GAMM</name>
<dbReference type="STRING" id="1548547.BA177_17490"/>
<dbReference type="Pfam" id="PF19313">
    <property type="entry name" value="DUF5916"/>
    <property type="match status" value="1"/>
</dbReference>
<dbReference type="InterPro" id="IPR045670">
    <property type="entry name" value="DUF5916"/>
</dbReference>
<evidence type="ECO:0000259" key="2">
    <source>
        <dbReference type="Pfam" id="PF19313"/>
    </source>
</evidence>
<keyword evidence="4" id="KW-1185">Reference proteome</keyword>
<feature type="domain" description="DUF5916" evidence="2">
    <location>
        <begin position="252"/>
        <end position="796"/>
    </location>
</feature>
<evidence type="ECO:0000313" key="4">
    <source>
        <dbReference type="Proteomes" id="UP000092695"/>
    </source>
</evidence>
<sequence>MHRSVHSAISFLLASGASGVLFADQAVNDQMVTSATPRAATVSMPFVEESAANIVIDGHLDEAAWSIPPANPPLRVTEPDTLALSEWSTDFRVFYTLRGVYVSFDMVQPAKTLVERITARDNVSEVRDRVTVNFDMSGSGLYGYWMSIALGDNLMDGTLLPERQYSREWDGAWYGASQRTDKGWSAEAFIPWSQMSMPATAGERKIGVQISRRVGSRNETWAWPALPDSRASFISEFPKFTLQGVNPRSQWSLFPYASATYDRVDHEARFKAGVDLFWRPSTDLQLTATLNPDFGSVESDEVTVNLTADETFFPEKRLFFLEGQNIFNTTSRATSSSQRFTVVNTRRIGGRPRRPALPPGTRLPLRQAVQPNELLGAAKVTGQRGPLRFGLLGAFEDENSFNVDGTEYLQDGRSFGAFRVLYENSEGDTYRGLGMISTIVAHPDVAAVVHAADFKYLGRDGRWGVDGQVLTSDRDESGRGYGAYADISYNPRQGLTHKLELTALDDTLNVNDLGFQRRNDVREAWYSLEWVKSGLKRIRDFTISPFIRYEVNGDGYRTNNALASSFNFKLNNLDEVEVSGAYFPQRYDDRNSFGNGVFDVATRRSLSFLYRTNTAKRVSVYGKVNVQEEFVGDTTYEAQAGVVWQPHSNFRVDLKTTWFDRNGWLLHQEGRNFTAFDARQWQPSLSADYFPTARQHLSVGLQWVGIRAQESEFYELATDSTALTAVPKPPGPADDFSLSQLSFQLRYRWQIAPLSDLYIVYTKGDSRRRDYLPYSDLFRDSWSDPLEDQLVIKLRYRLGS</sequence>
<evidence type="ECO:0000256" key="1">
    <source>
        <dbReference type="SAM" id="SignalP"/>
    </source>
</evidence>
<organism evidence="3 4">
    <name type="scientific">Woeseia oceani</name>
    <dbReference type="NCBI Taxonomy" id="1548547"/>
    <lineage>
        <taxon>Bacteria</taxon>
        <taxon>Pseudomonadati</taxon>
        <taxon>Pseudomonadota</taxon>
        <taxon>Gammaproteobacteria</taxon>
        <taxon>Woeseiales</taxon>
        <taxon>Woeseiaceae</taxon>
        <taxon>Woeseia</taxon>
    </lineage>
</organism>
<feature type="chain" id="PRO_5008260342" description="DUF5916 domain-containing protein" evidence="1">
    <location>
        <begin position="24"/>
        <end position="800"/>
    </location>
</feature>
<keyword evidence="1" id="KW-0732">Signal</keyword>
<dbReference type="SUPFAM" id="SSF49344">
    <property type="entry name" value="CBD9-like"/>
    <property type="match status" value="1"/>
</dbReference>
<dbReference type="Gene3D" id="2.60.40.1190">
    <property type="match status" value="1"/>
</dbReference>